<dbReference type="GO" id="GO:0000155">
    <property type="term" value="F:phosphorelay sensor kinase activity"/>
    <property type="evidence" value="ECO:0007669"/>
    <property type="project" value="InterPro"/>
</dbReference>
<dbReference type="EMBL" id="BLVO01000012">
    <property type="protein sequence ID" value="GFM32631.1"/>
    <property type="molecule type" value="Genomic_DNA"/>
</dbReference>
<dbReference type="Pfam" id="PF02518">
    <property type="entry name" value="HATPase_c"/>
    <property type="match status" value="1"/>
</dbReference>
<comment type="caution">
    <text evidence="12">The sequence shown here is derived from an EMBL/GenBank/DDBJ whole genome shotgun (WGS) entry which is preliminary data.</text>
</comment>
<keyword evidence="4" id="KW-0808">Transferase</keyword>
<gene>
    <name evidence="12" type="ORF">DSM101010T_09960</name>
</gene>
<feature type="transmembrane region" description="Helical" evidence="10">
    <location>
        <begin position="163"/>
        <end position="190"/>
    </location>
</feature>
<name>A0A7J0BHE7_9BACT</name>
<dbReference type="InterPro" id="IPR036097">
    <property type="entry name" value="HisK_dim/P_sf"/>
</dbReference>
<feature type="domain" description="Histidine kinase" evidence="11">
    <location>
        <begin position="223"/>
        <end position="441"/>
    </location>
</feature>
<evidence type="ECO:0000256" key="4">
    <source>
        <dbReference type="ARBA" id="ARBA00022679"/>
    </source>
</evidence>
<evidence type="ECO:0000256" key="2">
    <source>
        <dbReference type="ARBA" id="ARBA00012438"/>
    </source>
</evidence>
<evidence type="ECO:0000256" key="5">
    <source>
        <dbReference type="ARBA" id="ARBA00022741"/>
    </source>
</evidence>
<sequence length="473" mass="51298">MTLTQNPHDSFRWLAARVVLLSATPVVLLALVVASLLFSAYGNDAQRPFGALAHAAIRQSESVPEAMRNARSVFPAATLIYIENGAIVQSDGEVIEAPVAEEATQLAASLGGTKEWEIKTVTPPFPGSIAMAAVALHFTAPEALTRAVVVATPLGHLFPQMEFAWGMTLIVSGVLAMLLAYNSLVFSGYVQQKLSSEELRRRALERRMVEANRLSSLGTLAAGIAHEINNPVSIMTQEAGWIEDLTEDDLPREELAEKVRASAQTIRTQGARCRDITHNLLRLSRQGAVEAAPVDLNSIAEEVAALSRHRSTRQGVTLTVRPQPGLSMAFAAQAHVQQILMNLVGNALDAMQEQERGMLSLFTWEEADHVCVAVADTGPGMSESVRSRIFEPFFTTKPPGKGTGLGLAICYGLARRNKGSLTVRSTEGEGTIFVLTLPRMETDEDMLTEQDTEDEINAPAEPEQNRRHEGDLT</sequence>
<dbReference type="PANTHER" id="PTHR43065:SF46">
    <property type="entry name" value="C4-DICARBOXYLATE TRANSPORT SENSOR PROTEIN DCTB"/>
    <property type="match status" value="1"/>
</dbReference>
<dbReference type="InterPro" id="IPR004358">
    <property type="entry name" value="Sig_transdc_His_kin-like_C"/>
</dbReference>
<dbReference type="SUPFAM" id="SSF55874">
    <property type="entry name" value="ATPase domain of HSP90 chaperone/DNA topoisomerase II/histidine kinase"/>
    <property type="match status" value="1"/>
</dbReference>
<evidence type="ECO:0000313" key="13">
    <source>
        <dbReference type="Proteomes" id="UP000503840"/>
    </source>
</evidence>
<dbReference type="CDD" id="cd00082">
    <property type="entry name" value="HisKA"/>
    <property type="match status" value="1"/>
</dbReference>
<accession>A0A7J0BHE7</accession>
<organism evidence="12 13">
    <name type="scientific">Desulfovibrio subterraneus</name>
    <dbReference type="NCBI Taxonomy" id="2718620"/>
    <lineage>
        <taxon>Bacteria</taxon>
        <taxon>Pseudomonadati</taxon>
        <taxon>Thermodesulfobacteriota</taxon>
        <taxon>Desulfovibrionia</taxon>
        <taxon>Desulfovibrionales</taxon>
        <taxon>Desulfovibrionaceae</taxon>
        <taxon>Desulfovibrio</taxon>
    </lineage>
</organism>
<dbReference type="InterPro" id="IPR003594">
    <property type="entry name" value="HATPase_dom"/>
</dbReference>
<proteinExistence type="predicted"/>
<dbReference type="PROSITE" id="PS50109">
    <property type="entry name" value="HIS_KIN"/>
    <property type="match status" value="1"/>
</dbReference>
<keyword evidence="10" id="KW-0812">Transmembrane</keyword>
<feature type="region of interest" description="Disordered" evidence="9">
    <location>
        <begin position="445"/>
        <end position="473"/>
    </location>
</feature>
<dbReference type="GO" id="GO:0005524">
    <property type="term" value="F:ATP binding"/>
    <property type="evidence" value="ECO:0007669"/>
    <property type="project" value="UniProtKB-KW"/>
</dbReference>
<reference evidence="12 13" key="1">
    <citation type="submission" date="2020-05" db="EMBL/GenBank/DDBJ databases">
        <title>Draft genome sequence of Desulfovibrio sp. strain HN2T.</title>
        <authorList>
            <person name="Ueno A."/>
            <person name="Tamazawa S."/>
            <person name="Tamamura S."/>
            <person name="Murakami T."/>
            <person name="Kiyama T."/>
            <person name="Inomata H."/>
            <person name="Amano Y."/>
            <person name="Miyakawa K."/>
            <person name="Tamaki H."/>
            <person name="Naganuma T."/>
            <person name="Kaneko K."/>
        </authorList>
    </citation>
    <scope>NUCLEOTIDE SEQUENCE [LARGE SCALE GENOMIC DNA]</scope>
    <source>
        <strain evidence="12 13">HN2</strain>
    </source>
</reference>
<dbReference type="RefSeq" id="WP_174404324.1">
    <property type="nucleotide sequence ID" value="NZ_BLVO01000012.1"/>
</dbReference>
<dbReference type="Gene3D" id="3.30.565.10">
    <property type="entry name" value="Histidine kinase-like ATPase, C-terminal domain"/>
    <property type="match status" value="1"/>
</dbReference>
<evidence type="ECO:0000256" key="1">
    <source>
        <dbReference type="ARBA" id="ARBA00000085"/>
    </source>
</evidence>
<feature type="compositionally biased region" description="Acidic residues" evidence="9">
    <location>
        <begin position="445"/>
        <end position="456"/>
    </location>
</feature>
<dbReference type="InterPro" id="IPR005467">
    <property type="entry name" value="His_kinase_dom"/>
</dbReference>
<evidence type="ECO:0000256" key="8">
    <source>
        <dbReference type="ARBA" id="ARBA00023012"/>
    </source>
</evidence>
<dbReference type="InterPro" id="IPR003661">
    <property type="entry name" value="HisK_dim/P_dom"/>
</dbReference>
<dbReference type="Gene3D" id="1.10.287.130">
    <property type="match status" value="1"/>
</dbReference>
<keyword evidence="5" id="KW-0547">Nucleotide-binding</keyword>
<dbReference type="InterPro" id="IPR036890">
    <property type="entry name" value="HATPase_C_sf"/>
</dbReference>
<comment type="catalytic activity">
    <reaction evidence="1">
        <text>ATP + protein L-histidine = ADP + protein N-phospho-L-histidine.</text>
        <dbReference type="EC" id="2.7.13.3"/>
    </reaction>
</comment>
<evidence type="ECO:0000256" key="3">
    <source>
        <dbReference type="ARBA" id="ARBA00022553"/>
    </source>
</evidence>
<dbReference type="SUPFAM" id="SSF47384">
    <property type="entry name" value="Homodimeric domain of signal transducing histidine kinase"/>
    <property type="match status" value="1"/>
</dbReference>
<evidence type="ECO:0000313" key="12">
    <source>
        <dbReference type="EMBL" id="GFM32631.1"/>
    </source>
</evidence>
<dbReference type="AlphaFoldDB" id="A0A7J0BHE7"/>
<feature type="transmembrane region" description="Helical" evidence="10">
    <location>
        <begin position="18"/>
        <end position="41"/>
    </location>
</feature>
<keyword evidence="13" id="KW-1185">Reference proteome</keyword>
<keyword evidence="6" id="KW-0418">Kinase</keyword>
<evidence type="ECO:0000256" key="10">
    <source>
        <dbReference type="SAM" id="Phobius"/>
    </source>
</evidence>
<evidence type="ECO:0000259" key="11">
    <source>
        <dbReference type="PROSITE" id="PS50109"/>
    </source>
</evidence>
<keyword evidence="7" id="KW-0067">ATP-binding</keyword>
<dbReference type="EC" id="2.7.13.3" evidence="2"/>
<dbReference type="Pfam" id="PF00512">
    <property type="entry name" value="HisKA"/>
    <property type="match status" value="1"/>
</dbReference>
<keyword evidence="3" id="KW-0597">Phosphoprotein</keyword>
<dbReference type="PRINTS" id="PR00344">
    <property type="entry name" value="BCTRLSENSOR"/>
</dbReference>
<evidence type="ECO:0000256" key="7">
    <source>
        <dbReference type="ARBA" id="ARBA00022840"/>
    </source>
</evidence>
<dbReference type="PANTHER" id="PTHR43065">
    <property type="entry name" value="SENSOR HISTIDINE KINASE"/>
    <property type="match status" value="1"/>
</dbReference>
<evidence type="ECO:0000256" key="6">
    <source>
        <dbReference type="ARBA" id="ARBA00022777"/>
    </source>
</evidence>
<feature type="compositionally biased region" description="Basic and acidic residues" evidence="9">
    <location>
        <begin position="463"/>
        <end position="473"/>
    </location>
</feature>
<keyword evidence="10" id="KW-1133">Transmembrane helix</keyword>
<protein>
    <recommendedName>
        <fullName evidence="2">histidine kinase</fullName>
        <ecNumber evidence="2">2.7.13.3</ecNumber>
    </recommendedName>
</protein>
<dbReference type="Proteomes" id="UP000503840">
    <property type="component" value="Unassembled WGS sequence"/>
</dbReference>
<keyword evidence="8" id="KW-0902">Two-component regulatory system</keyword>
<evidence type="ECO:0000256" key="9">
    <source>
        <dbReference type="SAM" id="MobiDB-lite"/>
    </source>
</evidence>
<dbReference type="SMART" id="SM00388">
    <property type="entry name" value="HisKA"/>
    <property type="match status" value="1"/>
</dbReference>
<dbReference type="SMART" id="SM00387">
    <property type="entry name" value="HATPase_c"/>
    <property type="match status" value="1"/>
</dbReference>
<keyword evidence="10" id="KW-0472">Membrane</keyword>